<feature type="transmembrane region" description="Helical" evidence="1">
    <location>
        <begin position="100"/>
        <end position="116"/>
    </location>
</feature>
<keyword evidence="2" id="KW-0732">Signal</keyword>
<dbReference type="InterPro" id="IPR045860">
    <property type="entry name" value="Snake_toxin-like_sf"/>
</dbReference>
<keyword evidence="1" id="KW-0812">Transmembrane</keyword>
<keyword evidence="4" id="KW-1185">Reference proteome</keyword>
<feature type="chain" id="PRO_5041421158" description="UPAR/Ly6 domain-containing protein" evidence="2">
    <location>
        <begin position="20"/>
        <end position="117"/>
    </location>
</feature>
<keyword evidence="1" id="KW-0472">Membrane</keyword>
<sequence>MRAPLFVVLIGTMFCVTYGLKCYVGKSSNGKKESAEEECLVATQCYHFTYNKGDHKEYKFGCSLPGCIGEFGMFGAVLADSSPSAKTCCDTDFCNSSPEASALFAMGTFVLLLAFLL</sequence>
<dbReference type="Proteomes" id="UP001175271">
    <property type="component" value="Unassembled WGS sequence"/>
</dbReference>
<dbReference type="AlphaFoldDB" id="A0AA39M6H1"/>
<protein>
    <recommendedName>
        <fullName evidence="5">UPAR/Ly6 domain-containing protein</fullName>
    </recommendedName>
</protein>
<gene>
    <name evidence="3" type="ORF">QR680_008121</name>
</gene>
<reference evidence="3" key="1">
    <citation type="submission" date="2023-06" db="EMBL/GenBank/DDBJ databases">
        <title>Genomic analysis of the entomopathogenic nematode Steinernema hermaphroditum.</title>
        <authorList>
            <person name="Schwarz E.M."/>
            <person name="Heppert J.K."/>
            <person name="Baniya A."/>
            <person name="Schwartz H.T."/>
            <person name="Tan C.-H."/>
            <person name="Antoshechkin I."/>
            <person name="Sternberg P.W."/>
            <person name="Goodrich-Blair H."/>
            <person name="Dillman A.R."/>
        </authorList>
    </citation>
    <scope>NUCLEOTIDE SEQUENCE</scope>
    <source>
        <strain evidence="3">PS9179</strain>
        <tissue evidence="3">Whole animal</tissue>
    </source>
</reference>
<comment type="caution">
    <text evidence="3">The sequence shown here is derived from an EMBL/GenBank/DDBJ whole genome shotgun (WGS) entry which is preliminary data.</text>
</comment>
<proteinExistence type="predicted"/>
<dbReference type="SUPFAM" id="SSF57302">
    <property type="entry name" value="Snake toxin-like"/>
    <property type="match status" value="1"/>
</dbReference>
<evidence type="ECO:0000313" key="3">
    <source>
        <dbReference type="EMBL" id="KAK0423391.1"/>
    </source>
</evidence>
<name>A0AA39M6H1_9BILA</name>
<accession>A0AA39M6H1</accession>
<organism evidence="3 4">
    <name type="scientific">Steinernema hermaphroditum</name>
    <dbReference type="NCBI Taxonomy" id="289476"/>
    <lineage>
        <taxon>Eukaryota</taxon>
        <taxon>Metazoa</taxon>
        <taxon>Ecdysozoa</taxon>
        <taxon>Nematoda</taxon>
        <taxon>Chromadorea</taxon>
        <taxon>Rhabditida</taxon>
        <taxon>Tylenchina</taxon>
        <taxon>Panagrolaimomorpha</taxon>
        <taxon>Strongyloidoidea</taxon>
        <taxon>Steinernematidae</taxon>
        <taxon>Steinernema</taxon>
    </lineage>
</organism>
<feature type="signal peptide" evidence="2">
    <location>
        <begin position="1"/>
        <end position="19"/>
    </location>
</feature>
<evidence type="ECO:0000256" key="1">
    <source>
        <dbReference type="SAM" id="Phobius"/>
    </source>
</evidence>
<dbReference type="Gene3D" id="2.10.60.10">
    <property type="entry name" value="CD59"/>
    <property type="match status" value="1"/>
</dbReference>
<evidence type="ECO:0000256" key="2">
    <source>
        <dbReference type="SAM" id="SignalP"/>
    </source>
</evidence>
<evidence type="ECO:0008006" key="5">
    <source>
        <dbReference type="Google" id="ProtNLM"/>
    </source>
</evidence>
<evidence type="ECO:0000313" key="4">
    <source>
        <dbReference type="Proteomes" id="UP001175271"/>
    </source>
</evidence>
<keyword evidence="1" id="KW-1133">Transmembrane helix</keyword>
<dbReference type="EMBL" id="JAUCMV010000001">
    <property type="protein sequence ID" value="KAK0423391.1"/>
    <property type="molecule type" value="Genomic_DNA"/>
</dbReference>